<dbReference type="AlphaFoldDB" id="A0A6A6TPR6"/>
<evidence type="ECO:0000256" key="4">
    <source>
        <dbReference type="ARBA" id="ARBA00022448"/>
    </source>
</evidence>
<comment type="subcellular location">
    <subcellularLocation>
        <location evidence="1">Cytoplasm</location>
    </subcellularLocation>
</comment>
<dbReference type="EMBL" id="MU004294">
    <property type="protein sequence ID" value="KAF2661311.1"/>
    <property type="molecule type" value="Genomic_DNA"/>
</dbReference>
<dbReference type="InterPro" id="IPR014041">
    <property type="entry name" value="ESCRT-II_cplx_Vps25-sub_N"/>
</dbReference>
<evidence type="ECO:0000256" key="5">
    <source>
        <dbReference type="ARBA" id="ARBA00022490"/>
    </source>
</evidence>
<dbReference type="PANTHER" id="PTHR13149:SF0">
    <property type="entry name" value="VACUOLAR PROTEIN-SORTING-ASSOCIATED PROTEIN 25"/>
    <property type="match status" value="1"/>
</dbReference>
<dbReference type="InterPro" id="IPR008570">
    <property type="entry name" value="ESCRT-II_cplx_Vps25-sub"/>
</dbReference>
<dbReference type="Proteomes" id="UP000799324">
    <property type="component" value="Unassembled WGS sequence"/>
</dbReference>
<keyword evidence="10" id="KW-1185">Reference proteome</keyword>
<evidence type="ECO:0000256" key="7">
    <source>
        <dbReference type="ARBA" id="ARBA00030094"/>
    </source>
</evidence>
<dbReference type="GO" id="GO:0016236">
    <property type="term" value="P:macroautophagy"/>
    <property type="evidence" value="ECO:0007669"/>
    <property type="project" value="UniProtKB-ARBA"/>
</dbReference>
<dbReference type="GO" id="GO:0000814">
    <property type="term" value="C:ESCRT II complex"/>
    <property type="evidence" value="ECO:0007669"/>
    <property type="project" value="InterPro"/>
</dbReference>
<keyword evidence="5" id="KW-0963">Cytoplasm</keyword>
<dbReference type="GO" id="GO:0005198">
    <property type="term" value="F:structural molecule activity"/>
    <property type="evidence" value="ECO:0007669"/>
    <property type="project" value="TreeGrafter"/>
</dbReference>
<dbReference type="Gene3D" id="1.10.10.570">
    <property type="entry name" value="Winged helix' DNA-binding domain. Chain C. Domain 1"/>
    <property type="match status" value="1"/>
</dbReference>
<keyword evidence="4" id="KW-0813">Transport</keyword>
<feature type="compositionally biased region" description="Polar residues" evidence="8">
    <location>
        <begin position="23"/>
        <end position="34"/>
    </location>
</feature>
<gene>
    <name evidence="9" type="ORF">K491DRAFT_687461</name>
</gene>
<dbReference type="GO" id="GO:0042803">
    <property type="term" value="F:protein homodimerization activity"/>
    <property type="evidence" value="ECO:0007669"/>
    <property type="project" value="TreeGrafter"/>
</dbReference>
<accession>A0A6A6TPR6</accession>
<dbReference type="FunFam" id="1.10.10.570:FF:000003">
    <property type="entry name" value="Vacuolar protein-sorting-associated protein 25"/>
    <property type="match status" value="1"/>
</dbReference>
<evidence type="ECO:0000256" key="3">
    <source>
        <dbReference type="ARBA" id="ARBA00017934"/>
    </source>
</evidence>
<sequence length="252" mass="27678">MSTGSPHQPPPSPHPSTSTSTTLVNTAQSPSRPLSHQPPPSTTTTTTISTTTFAFPALYSFPPFFTLQPVLSTRTSQLTSWSALIQSYCRHHRLWTLVLVDALDTPLFHNRDIGRRLSLRDARSVVAWMSSPEGGGRAEFISSSTSSSTSSTSALKKSRVANAADADSEAGSCYIYWRSPAEWASVLEDWVERTGQKGVVLTLYEIGEGDATRREEFWGMEERLLRKVVEVCSKRGRAQVFGSEGAEGVKFF</sequence>
<evidence type="ECO:0000313" key="10">
    <source>
        <dbReference type="Proteomes" id="UP000799324"/>
    </source>
</evidence>
<name>A0A6A6TPR6_9PLEO</name>
<protein>
    <recommendedName>
        <fullName evidence="3">Vacuolar protein-sorting-associated protein 25</fullName>
    </recommendedName>
    <alternativeName>
        <fullName evidence="7">ESCRT-II complex subunit VPS25</fullName>
    </alternativeName>
</protein>
<comment type="similarity">
    <text evidence="2">Belongs to the VPS25 family.</text>
</comment>
<evidence type="ECO:0000256" key="6">
    <source>
        <dbReference type="ARBA" id="ARBA00022927"/>
    </source>
</evidence>
<dbReference type="GO" id="GO:0043328">
    <property type="term" value="P:protein transport to vacuole involved in ubiquitin-dependent protein catabolic process via the multivesicular body sorting pathway"/>
    <property type="evidence" value="ECO:0007669"/>
    <property type="project" value="TreeGrafter"/>
</dbReference>
<dbReference type="OrthoDB" id="245150at2759"/>
<dbReference type="PANTHER" id="PTHR13149">
    <property type="entry name" value="VACUOLAR PROTEIN SORTING-ASSOCIATED PROTEIN VPS25"/>
    <property type="match status" value="1"/>
</dbReference>
<evidence type="ECO:0000313" key="9">
    <source>
        <dbReference type="EMBL" id="KAF2661311.1"/>
    </source>
</evidence>
<dbReference type="SUPFAM" id="SSF46785">
    <property type="entry name" value="Winged helix' DNA-binding domain"/>
    <property type="match status" value="2"/>
</dbReference>
<organism evidence="9 10">
    <name type="scientific">Lophiostoma macrostomum CBS 122681</name>
    <dbReference type="NCBI Taxonomy" id="1314788"/>
    <lineage>
        <taxon>Eukaryota</taxon>
        <taxon>Fungi</taxon>
        <taxon>Dikarya</taxon>
        <taxon>Ascomycota</taxon>
        <taxon>Pezizomycotina</taxon>
        <taxon>Dothideomycetes</taxon>
        <taxon>Pleosporomycetidae</taxon>
        <taxon>Pleosporales</taxon>
        <taxon>Lophiostomataceae</taxon>
        <taxon>Lophiostoma</taxon>
    </lineage>
</organism>
<proteinExistence type="inferred from homology"/>
<dbReference type="FunFam" id="1.10.10.10:FF:000141">
    <property type="entry name" value="vacuolar protein-sorting-associated protein 25"/>
    <property type="match status" value="1"/>
</dbReference>
<dbReference type="Gene3D" id="1.10.10.10">
    <property type="entry name" value="Winged helix-like DNA-binding domain superfamily/Winged helix DNA-binding domain"/>
    <property type="match status" value="1"/>
</dbReference>
<evidence type="ECO:0000256" key="1">
    <source>
        <dbReference type="ARBA" id="ARBA00004496"/>
    </source>
</evidence>
<keyword evidence="6" id="KW-0653">Protein transport</keyword>
<evidence type="ECO:0000256" key="2">
    <source>
        <dbReference type="ARBA" id="ARBA00009674"/>
    </source>
</evidence>
<feature type="region of interest" description="Disordered" evidence="8">
    <location>
        <begin position="1"/>
        <end position="46"/>
    </location>
</feature>
<evidence type="ECO:0000256" key="8">
    <source>
        <dbReference type="SAM" id="MobiDB-lite"/>
    </source>
</evidence>
<dbReference type="InterPro" id="IPR036390">
    <property type="entry name" value="WH_DNA-bd_sf"/>
</dbReference>
<dbReference type="InterPro" id="IPR036388">
    <property type="entry name" value="WH-like_DNA-bd_sf"/>
</dbReference>
<reference evidence="9" key="1">
    <citation type="journal article" date="2020" name="Stud. Mycol.">
        <title>101 Dothideomycetes genomes: a test case for predicting lifestyles and emergence of pathogens.</title>
        <authorList>
            <person name="Haridas S."/>
            <person name="Albert R."/>
            <person name="Binder M."/>
            <person name="Bloem J."/>
            <person name="Labutti K."/>
            <person name="Salamov A."/>
            <person name="Andreopoulos B."/>
            <person name="Baker S."/>
            <person name="Barry K."/>
            <person name="Bills G."/>
            <person name="Bluhm B."/>
            <person name="Cannon C."/>
            <person name="Castanera R."/>
            <person name="Culley D."/>
            <person name="Daum C."/>
            <person name="Ezra D."/>
            <person name="Gonzalez J."/>
            <person name="Henrissat B."/>
            <person name="Kuo A."/>
            <person name="Liang C."/>
            <person name="Lipzen A."/>
            <person name="Lutzoni F."/>
            <person name="Magnuson J."/>
            <person name="Mondo S."/>
            <person name="Nolan M."/>
            <person name="Ohm R."/>
            <person name="Pangilinan J."/>
            <person name="Park H.-J."/>
            <person name="Ramirez L."/>
            <person name="Alfaro M."/>
            <person name="Sun H."/>
            <person name="Tritt A."/>
            <person name="Yoshinaga Y."/>
            <person name="Zwiers L.-H."/>
            <person name="Turgeon B."/>
            <person name="Goodwin S."/>
            <person name="Spatafora J."/>
            <person name="Crous P."/>
            <person name="Grigoriev I."/>
        </authorList>
    </citation>
    <scope>NUCLEOTIDE SEQUENCE</scope>
    <source>
        <strain evidence="9">CBS 122681</strain>
    </source>
</reference>
<dbReference type="Pfam" id="PF05871">
    <property type="entry name" value="ESCRT-II"/>
    <property type="match status" value="1"/>
</dbReference>